<evidence type="ECO:0000256" key="6">
    <source>
        <dbReference type="ARBA" id="ARBA00022840"/>
    </source>
</evidence>
<dbReference type="NCBIfam" id="NF001975">
    <property type="entry name" value="PRK00758.1"/>
    <property type="match status" value="1"/>
</dbReference>
<keyword evidence="4" id="KW-0332">GMP biosynthesis</keyword>
<dbReference type="InterPro" id="IPR017926">
    <property type="entry name" value="GATASE"/>
</dbReference>
<dbReference type="EC" id="6.3.5.2" evidence="9"/>
<dbReference type="SUPFAM" id="SSF52317">
    <property type="entry name" value="Class I glutamine amidotransferase-like"/>
    <property type="match status" value="1"/>
</dbReference>
<dbReference type="CDD" id="cd01742">
    <property type="entry name" value="GATase1_GMP_Synthase"/>
    <property type="match status" value="1"/>
</dbReference>
<dbReference type="NCBIfam" id="TIGR00888">
    <property type="entry name" value="guaA_Nterm"/>
    <property type="match status" value="1"/>
</dbReference>
<comment type="function">
    <text evidence="1">Catalyzes the synthesis of GMP from XMP.</text>
</comment>
<dbReference type="EMBL" id="KF901257">
    <property type="protein sequence ID" value="AIF24326.1"/>
    <property type="molecule type" value="Genomic_DNA"/>
</dbReference>
<accession>A0A075I6L5</accession>
<dbReference type="PANTHER" id="PTHR11922:SF2">
    <property type="entry name" value="GMP SYNTHASE [GLUTAMINE-HYDROLYZING]"/>
    <property type="match status" value="1"/>
</dbReference>
<evidence type="ECO:0000313" key="9">
    <source>
        <dbReference type="EMBL" id="AIF24326.1"/>
    </source>
</evidence>
<keyword evidence="6" id="KW-0067">ATP-binding</keyword>
<keyword evidence="2 9" id="KW-0436">Ligase</keyword>
<dbReference type="PANTHER" id="PTHR11922">
    <property type="entry name" value="GMP SYNTHASE-RELATED"/>
    <property type="match status" value="1"/>
</dbReference>
<protein>
    <submittedName>
        <fullName evidence="9">GMP synthase, small subunit (GuaA)</fullName>
        <ecNumber evidence="9">6.3.5.2</ecNumber>
    </submittedName>
</protein>
<evidence type="ECO:0000256" key="4">
    <source>
        <dbReference type="ARBA" id="ARBA00022749"/>
    </source>
</evidence>
<evidence type="ECO:0000256" key="5">
    <source>
        <dbReference type="ARBA" id="ARBA00022755"/>
    </source>
</evidence>
<dbReference type="Pfam" id="PF00117">
    <property type="entry name" value="GATase"/>
    <property type="match status" value="1"/>
</dbReference>
<dbReference type="InterPro" id="IPR029062">
    <property type="entry name" value="Class_I_gatase-like"/>
</dbReference>
<keyword evidence="7" id="KW-0315">Glutamine amidotransferase</keyword>
<dbReference type="PRINTS" id="PR00097">
    <property type="entry name" value="ANTSNTHASEII"/>
</dbReference>
<organism evidence="9">
    <name type="scientific">uncultured marine group II/III euryarchaeote SAT1000_27_D07</name>
    <dbReference type="NCBI Taxonomy" id="1456571"/>
    <lineage>
        <taxon>Archaea</taxon>
        <taxon>Methanobacteriati</taxon>
        <taxon>Methanobacteriota</taxon>
        <taxon>environmental samples</taxon>
    </lineage>
</organism>
<dbReference type="InterPro" id="IPR004739">
    <property type="entry name" value="GMP_synth_GATase"/>
</dbReference>
<keyword evidence="3" id="KW-0547">Nucleotide-binding</keyword>
<feature type="domain" description="Glutamine amidotransferase" evidence="8">
    <location>
        <begin position="10"/>
        <end position="187"/>
    </location>
</feature>
<evidence type="ECO:0000256" key="1">
    <source>
        <dbReference type="ARBA" id="ARBA00002332"/>
    </source>
</evidence>
<proteinExistence type="predicted"/>
<dbReference type="GO" id="GO:0005829">
    <property type="term" value="C:cytosol"/>
    <property type="evidence" value="ECO:0007669"/>
    <property type="project" value="TreeGrafter"/>
</dbReference>
<dbReference type="FunFam" id="3.40.50.880:FF:000047">
    <property type="entry name" value="GMP synthase [glutamine-hydrolyzing] subunit A"/>
    <property type="match status" value="1"/>
</dbReference>
<dbReference type="GO" id="GO:0003921">
    <property type="term" value="F:GMP synthase activity"/>
    <property type="evidence" value="ECO:0007669"/>
    <property type="project" value="TreeGrafter"/>
</dbReference>
<evidence type="ECO:0000256" key="3">
    <source>
        <dbReference type="ARBA" id="ARBA00022741"/>
    </source>
</evidence>
<dbReference type="PRINTS" id="PR00096">
    <property type="entry name" value="GATASE"/>
</dbReference>
<dbReference type="GO" id="GO:0005524">
    <property type="term" value="F:ATP binding"/>
    <property type="evidence" value="ECO:0007669"/>
    <property type="project" value="UniProtKB-KW"/>
</dbReference>
<dbReference type="PROSITE" id="PS51273">
    <property type="entry name" value="GATASE_TYPE_1"/>
    <property type="match status" value="1"/>
</dbReference>
<reference evidence="9" key="1">
    <citation type="journal article" date="2014" name="Genome Biol. Evol.">
        <title>Pangenome evidence for extensive interdomain horizontal transfer affecting lineage core and shell genes in uncultured planktonic thaumarchaeota and euryarchaeota.</title>
        <authorList>
            <person name="Deschamps P."/>
            <person name="Zivanovic Y."/>
            <person name="Moreira D."/>
            <person name="Rodriguez-Valera F."/>
            <person name="Lopez-Garcia P."/>
        </authorList>
    </citation>
    <scope>NUCLEOTIDE SEQUENCE</scope>
</reference>
<evidence type="ECO:0000256" key="7">
    <source>
        <dbReference type="ARBA" id="ARBA00022962"/>
    </source>
</evidence>
<sequence length="197" mass="21271">MGEQPLVIDVIDNGGQWTHREWRVLRYLGVDTKIHPNDTPLDGLRDIDGLVLSGGAARVGLSSELGNCGAFMGLDVPILGICAGHQFMAGFYGGQTAEAPKPEFGAASISLVDGGGRLFEGTPEEQTVWESHNDEVTEAPPGFTITAHSHSCRVQGMENASGDRFGLQFHPEVNDSEYGGRIFENFVGICERARRAR</sequence>
<dbReference type="AlphaFoldDB" id="A0A075I6L5"/>
<evidence type="ECO:0000256" key="2">
    <source>
        <dbReference type="ARBA" id="ARBA00022598"/>
    </source>
</evidence>
<evidence type="ECO:0000259" key="8">
    <source>
        <dbReference type="Pfam" id="PF00117"/>
    </source>
</evidence>
<keyword evidence="5" id="KW-0658">Purine biosynthesis</keyword>
<gene>
    <name evidence="9" type="primary">guaA</name>
</gene>
<dbReference type="Gene3D" id="3.40.50.880">
    <property type="match status" value="1"/>
</dbReference>
<name>A0A075I6L5_9EURY</name>